<dbReference type="EMBL" id="MZ334493">
    <property type="protein sequence ID" value="UBF19250.1"/>
    <property type="molecule type" value="Genomic_DNA"/>
</dbReference>
<name>A0AAE8XS82_9CAUD</name>
<proteinExistence type="predicted"/>
<evidence type="ECO:0000313" key="2">
    <source>
        <dbReference type="Proteomes" id="UP000827294"/>
    </source>
</evidence>
<accession>A0AAE8XS82</accession>
<reference evidence="1" key="1">
    <citation type="submission" date="2021-05" db="EMBL/GenBank/DDBJ databases">
        <title>Diversity, taxonomy and evolution of archaeal viruses of the class Caudoviricetes.</title>
        <authorList>
            <person name="Liu Y."/>
            <person name="Demina T.A."/>
            <person name="Roux S."/>
            <person name="Aiewsakun P."/>
            <person name="Kazlauskas D."/>
            <person name="Simmonds P."/>
            <person name="Prangishvili D."/>
            <person name="Oksanen H.M."/>
            <person name="Krupovic M."/>
        </authorList>
    </citation>
    <scope>NUCLEOTIDE SEQUENCE</scope>
    <source>
        <strain evidence="1">HRTV-17/5</strain>
    </source>
</reference>
<evidence type="ECO:0000313" key="1">
    <source>
        <dbReference type="EMBL" id="UBF19250.1"/>
    </source>
</evidence>
<sequence length="62" mass="7079">MSELTEEQEEWATELKDTLQGLQNAAALVEGKVDEILDGDLSYAEYEEWVDANKDALEDLRF</sequence>
<gene>
    <name evidence="1" type="ORF">HRTV-17_gp51</name>
</gene>
<protein>
    <submittedName>
        <fullName evidence="1">Uncharacterized protein</fullName>
    </submittedName>
</protein>
<organism evidence="1 2">
    <name type="scientific">Halorubrum phage HRTV-17</name>
    <dbReference type="NCBI Taxonomy" id="2877997"/>
    <lineage>
        <taxon>Viruses</taxon>
        <taxon>Duplodnaviria</taxon>
        <taxon>Heunggongvirae</taxon>
        <taxon>Uroviricota</taxon>
        <taxon>Caudoviricetes</taxon>
        <taxon>Thumleimavirales</taxon>
        <taxon>Hafunaviridae</taxon>
        <taxon>Haloferacalesvirus</taxon>
        <taxon>Haloferacalesvirus hv8</taxon>
    </lineage>
</organism>
<dbReference type="Proteomes" id="UP000827294">
    <property type="component" value="Segment"/>
</dbReference>